<evidence type="ECO:0000259" key="2">
    <source>
        <dbReference type="Pfam" id="PF05699"/>
    </source>
</evidence>
<evidence type="ECO:0000256" key="1">
    <source>
        <dbReference type="SAM" id="Phobius"/>
    </source>
</evidence>
<keyword evidence="1" id="KW-1133">Transmembrane helix</keyword>
<keyword evidence="1" id="KW-0812">Transmembrane</keyword>
<dbReference type="OrthoDB" id="118159at2759"/>
<dbReference type="InterPro" id="IPR008906">
    <property type="entry name" value="HATC_C_dom"/>
</dbReference>
<dbReference type="AlphaFoldDB" id="A0A835DD85"/>
<proteinExistence type="predicted"/>
<gene>
    <name evidence="3" type="ORF">HHK36_018135</name>
</gene>
<feature type="transmembrane region" description="Helical" evidence="1">
    <location>
        <begin position="128"/>
        <end position="150"/>
    </location>
</feature>
<sequence length="260" mass="29353">MDDKFVAPGRSRHNAEDITNLHRYRAEFFYTTIDMQLQELNDRFNEANTELLLCMACLDPSDSFCTFDKQKLIRLAEFYPVEFSAIDLMALDNQLQTYIMDMRSNSEFSDVKGISGLAEKMVKTRKNILYPLIYLLVTLALILSVATATVERAFSAMKIIKNRLRNRMGDEWMNDCLVVYIEKDIFDSIENEAIIQRFQNMKTRRAGTLGAIGLLHRSTTRSVTGASKGLARAGLKVDPEVFVGAGLHAAATTVEVSKEA</sequence>
<keyword evidence="4" id="KW-1185">Reference proteome</keyword>
<dbReference type="Pfam" id="PF05699">
    <property type="entry name" value="Dimer_Tnp_hAT"/>
    <property type="match status" value="1"/>
</dbReference>
<dbReference type="InterPro" id="IPR012337">
    <property type="entry name" value="RNaseH-like_sf"/>
</dbReference>
<evidence type="ECO:0000313" key="4">
    <source>
        <dbReference type="Proteomes" id="UP000655225"/>
    </source>
</evidence>
<dbReference type="EMBL" id="JABCRI010000012">
    <property type="protein sequence ID" value="KAF8396512.1"/>
    <property type="molecule type" value="Genomic_DNA"/>
</dbReference>
<accession>A0A835DD85</accession>
<dbReference type="Proteomes" id="UP000655225">
    <property type="component" value="Unassembled WGS sequence"/>
</dbReference>
<feature type="domain" description="HAT C-terminal dimerisation" evidence="2">
    <location>
        <begin position="126"/>
        <end position="184"/>
    </location>
</feature>
<comment type="caution">
    <text evidence="3">The sequence shown here is derived from an EMBL/GenBank/DDBJ whole genome shotgun (WGS) entry which is preliminary data.</text>
</comment>
<dbReference type="GO" id="GO:0046983">
    <property type="term" value="F:protein dimerization activity"/>
    <property type="evidence" value="ECO:0007669"/>
    <property type="project" value="InterPro"/>
</dbReference>
<protein>
    <recommendedName>
        <fullName evidence="2">HAT C-terminal dimerisation domain-containing protein</fullName>
    </recommendedName>
</protein>
<dbReference type="PANTHER" id="PTHR11697:SF230">
    <property type="entry name" value="ZINC FINGER, MYM DOMAIN CONTAINING 1"/>
    <property type="match status" value="1"/>
</dbReference>
<dbReference type="PANTHER" id="PTHR11697">
    <property type="entry name" value="GENERAL TRANSCRIPTION FACTOR 2-RELATED ZINC FINGER PROTEIN"/>
    <property type="match status" value="1"/>
</dbReference>
<organism evidence="3 4">
    <name type="scientific">Tetracentron sinense</name>
    <name type="common">Spur-leaf</name>
    <dbReference type="NCBI Taxonomy" id="13715"/>
    <lineage>
        <taxon>Eukaryota</taxon>
        <taxon>Viridiplantae</taxon>
        <taxon>Streptophyta</taxon>
        <taxon>Embryophyta</taxon>
        <taxon>Tracheophyta</taxon>
        <taxon>Spermatophyta</taxon>
        <taxon>Magnoliopsida</taxon>
        <taxon>Trochodendrales</taxon>
        <taxon>Trochodendraceae</taxon>
        <taxon>Tetracentron</taxon>
    </lineage>
</organism>
<evidence type="ECO:0000313" key="3">
    <source>
        <dbReference type="EMBL" id="KAF8396512.1"/>
    </source>
</evidence>
<dbReference type="OMA" id="CYTEREL"/>
<dbReference type="SUPFAM" id="SSF53098">
    <property type="entry name" value="Ribonuclease H-like"/>
    <property type="match status" value="1"/>
</dbReference>
<name>A0A835DD85_TETSI</name>
<dbReference type="InterPro" id="IPR055298">
    <property type="entry name" value="AtLOH3-like"/>
</dbReference>
<keyword evidence="1" id="KW-0472">Membrane</keyword>
<reference evidence="3 4" key="1">
    <citation type="submission" date="2020-04" db="EMBL/GenBank/DDBJ databases">
        <title>Plant Genome Project.</title>
        <authorList>
            <person name="Zhang R.-G."/>
        </authorList>
    </citation>
    <scope>NUCLEOTIDE SEQUENCE [LARGE SCALE GENOMIC DNA]</scope>
    <source>
        <strain evidence="3">YNK0</strain>
        <tissue evidence="3">Leaf</tissue>
    </source>
</reference>